<dbReference type="Proteomes" id="UP000774326">
    <property type="component" value="Unassembled WGS sequence"/>
</dbReference>
<keyword evidence="3" id="KW-1185">Reference proteome</keyword>
<feature type="compositionally biased region" description="Polar residues" evidence="1">
    <location>
        <begin position="10"/>
        <end position="25"/>
    </location>
</feature>
<dbReference type="OrthoDB" id="3997928at2759"/>
<reference evidence="2" key="1">
    <citation type="journal article" date="2021" name="Open Biol.">
        <title>Shared evolutionary footprints suggest mitochondrial oxidative damage underlies multiple complex I losses in fungi.</title>
        <authorList>
            <person name="Schikora-Tamarit M.A."/>
            <person name="Marcet-Houben M."/>
            <person name="Nosek J."/>
            <person name="Gabaldon T."/>
        </authorList>
    </citation>
    <scope>NUCLEOTIDE SEQUENCE</scope>
    <source>
        <strain evidence="2">CBS2887</strain>
    </source>
</reference>
<name>A0A9P8TMU5_WICPI</name>
<evidence type="ECO:0000256" key="1">
    <source>
        <dbReference type="SAM" id="MobiDB-lite"/>
    </source>
</evidence>
<feature type="region of interest" description="Disordered" evidence="1">
    <location>
        <begin position="1"/>
        <end position="61"/>
    </location>
</feature>
<evidence type="ECO:0000313" key="3">
    <source>
        <dbReference type="Proteomes" id="UP000774326"/>
    </source>
</evidence>
<gene>
    <name evidence="2" type="ORF">WICPIJ_004907</name>
</gene>
<organism evidence="2 3">
    <name type="scientific">Wickerhamomyces pijperi</name>
    <name type="common">Yeast</name>
    <name type="synonym">Pichia pijperi</name>
    <dbReference type="NCBI Taxonomy" id="599730"/>
    <lineage>
        <taxon>Eukaryota</taxon>
        <taxon>Fungi</taxon>
        <taxon>Dikarya</taxon>
        <taxon>Ascomycota</taxon>
        <taxon>Saccharomycotina</taxon>
        <taxon>Saccharomycetes</taxon>
        <taxon>Phaffomycetales</taxon>
        <taxon>Wickerhamomycetaceae</taxon>
        <taxon>Wickerhamomyces</taxon>
    </lineage>
</organism>
<sequence length="482" mass="54933">MDYPLRRSKTPQSPTCTHQLKSLRQGTDIETDNSDFNSSPRNPKESDFTTTSTEKGSEVGSKKKEFQLDDGDIVGLNEDEINEELVKWAGKLEMESIELREKSEGLSFELEKNTKALENMSHDIKETLQVLNFDQQTNLRQVAGPLHKIESVLSLISGGKISQGTSSLIEENRPVTVSIYNERIKHMFESLQETVDNLSHQLSSEPGRIEVQNTRQSSKSNVLDLSLKKLENITSRLELVLRGNKEFTGEFQGNENTEKQLAKMMTKIESLHNSSNSVQFFLDDISKAQKNLNLEFTRFKNEVRDKFNLNEANERDIPDTKRRKKSQATSQIERLKDTSPELTQKQEIIVVTTSDEDEEEKTGYTDMLPTPETSIIAITKNAEDVLPKRLDDLKTKMNPARNNAPLNTPLIRRPSPKRVLLSDQIMTTNKLVTPIRSSSRTRDSTINYNVKSKLDEMMNCNRSEVEIEKELEEYSSSVVEDI</sequence>
<protein>
    <submittedName>
        <fullName evidence="2">Uncharacterized protein</fullName>
    </submittedName>
</protein>
<dbReference type="EMBL" id="JAEUBG010002701">
    <property type="protein sequence ID" value="KAH3684111.1"/>
    <property type="molecule type" value="Genomic_DNA"/>
</dbReference>
<reference evidence="2" key="2">
    <citation type="submission" date="2021-01" db="EMBL/GenBank/DDBJ databases">
        <authorList>
            <person name="Schikora-Tamarit M.A."/>
        </authorList>
    </citation>
    <scope>NUCLEOTIDE SEQUENCE</scope>
    <source>
        <strain evidence="2">CBS2887</strain>
    </source>
</reference>
<accession>A0A9P8TMU5</accession>
<dbReference type="AlphaFoldDB" id="A0A9P8TMU5"/>
<comment type="caution">
    <text evidence="2">The sequence shown here is derived from an EMBL/GenBank/DDBJ whole genome shotgun (WGS) entry which is preliminary data.</text>
</comment>
<proteinExistence type="predicted"/>
<feature type="region of interest" description="Disordered" evidence="1">
    <location>
        <begin position="314"/>
        <end position="345"/>
    </location>
</feature>
<evidence type="ECO:0000313" key="2">
    <source>
        <dbReference type="EMBL" id="KAH3684111.1"/>
    </source>
</evidence>